<comment type="caution">
    <text evidence="2">The sequence shown here is derived from an EMBL/GenBank/DDBJ whole genome shotgun (WGS) entry which is preliminary data.</text>
</comment>
<evidence type="ECO:0000313" key="2">
    <source>
        <dbReference type="EMBL" id="KAF5922601.1"/>
    </source>
</evidence>
<keyword evidence="3" id="KW-1185">Reference proteome</keyword>
<dbReference type="PANTHER" id="PTHR14485:SF4">
    <property type="entry name" value="TETRATRICOPEPTIDE REPEAT PROTEIN 23-LIKE"/>
    <property type="match status" value="1"/>
</dbReference>
<dbReference type="InterPro" id="IPR042621">
    <property type="entry name" value="TTC23/TTC23L"/>
</dbReference>
<reference evidence="2 3" key="1">
    <citation type="journal article" date="2020" name="Mol. Biol. Evol.">
        <title>Interspecific Gene Flow and the Evolution of Specialization in Black and White Rhinoceros.</title>
        <authorList>
            <person name="Moodley Y."/>
            <person name="Westbury M.V."/>
            <person name="Russo I.M."/>
            <person name="Gopalakrishnan S."/>
            <person name="Rakotoarivelo A."/>
            <person name="Olsen R.A."/>
            <person name="Prost S."/>
            <person name="Tunstall T."/>
            <person name="Ryder O.A."/>
            <person name="Dalen L."/>
            <person name="Bruford M.W."/>
        </authorList>
    </citation>
    <scope>NUCLEOTIDE SEQUENCE [LARGE SCALE GENOMIC DNA]</scope>
    <source>
        <strain evidence="2">SBR-YM</strain>
        <tissue evidence="2">Skin</tissue>
    </source>
</reference>
<dbReference type="AlphaFoldDB" id="A0A7J7F3M8"/>
<protein>
    <submittedName>
        <fullName evidence="2">Uncharacterized protein</fullName>
    </submittedName>
</protein>
<evidence type="ECO:0000313" key="3">
    <source>
        <dbReference type="Proteomes" id="UP000551758"/>
    </source>
</evidence>
<proteinExistence type="predicted"/>
<dbReference type="PANTHER" id="PTHR14485">
    <property type="entry name" value="TETRATRICOPEPTIDE REPEAT PROTEIN 23"/>
    <property type="match status" value="1"/>
</dbReference>
<sequence>MTLTATSVSIHHSKPRSQHTDGFYSNGRSGESEEGTKVKEKAMDCASLLKGKQPNPRRKQLGSLRKRMNIQANMELTCWVIFSWVVFGEEHWKCVQALANLIYGCLTLRGLPAQAKKHAESTRNTLLTWKGDMTTDKGKKEILEALAMIYHTRDGWLLQNHGREAYFNLQKAEGNVKGPKEL</sequence>
<gene>
    <name evidence="2" type="ORF">HPG69_017974</name>
</gene>
<dbReference type="Proteomes" id="UP000551758">
    <property type="component" value="Unassembled WGS sequence"/>
</dbReference>
<feature type="region of interest" description="Disordered" evidence="1">
    <location>
        <begin position="1"/>
        <end position="38"/>
    </location>
</feature>
<evidence type="ECO:0000256" key="1">
    <source>
        <dbReference type="SAM" id="MobiDB-lite"/>
    </source>
</evidence>
<feature type="compositionally biased region" description="Polar residues" evidence="1">
    <location>
        <begin position="1"/>
        <end position="10"/>
    </location>
</feature>
<dbReference type="EMBL" id="JACDTQ010001428">
    <property type="protein sequence ID" value="KAF5922601.1"/>
    <property type="molecule type" value="Genomic_DNA"/>
</dbReference>
<name>A0A7J7F3M8_DICBM</name>
<accession>A0A7J7F3M8</accession>
<organism evidence="2 3">
    <name type="scientific">Diceros bicornis minor</name>
    <name type="common">South-central black rhinoceros</name>
    <dbReference type="NCBI Taxonomy" id="77932"/>
    <lineage>
        <taxon>Eukaryota</taxon>
        <taxon>Metazoa</taxon>
        <taxon>Chordata</taxon>
        <taxon>Craniata</taxon>
        <taxon>Vertebrata</taxon>
        <taxon>Euteleostomi</taxon>
        <taxon>Mammalia</taxon>
        <taxon>Eutheria</taxon>
        <taxon>Laurasiatheria</taxon>
        <taxon>Perissodactyla</taxon>
        <taxon>Rhinocerotidae</taxon>
        <taxon>Diceros</taxon>
    </lineage>
</organism>